<evidence type="ECO:0000313" key="1">
    <source>
        <dbReference type="EMBL" id="VDO69353.1"/>
    </source>
</evidence>
<protein>
    <submittedName>
        <fullName evidence="1">Uncharacterized protein</fullName>
    </submittedName>
</protein>
<reference evidence="1 2" key="1">
    <citation type="submission" date="2018-11" db="EMBL/GenBank/DDBJ databases">
        <authorList>
            <consortium name="Pathogen Informatics"/>
        </authorList>
    </citation>
    <scope>NUCLEOTIDE SEQUENCE [LARGE SCALE GENOMIC DNA]</scope>
    <source>
        <strain evidence="1 2">Zambia</strain>
    </source>
</reference>
<dbReference type="AlphaFoldDB" id="A0A183LQL0"/>
<accession>A0A183LQL0</accession>
<evidence type="ECO:0000313" key="2">
    <source>
        <dbReference type="Proteomes" id="UP000277204"/>
    </source>
</evidence>
<sequence>MLLITNFIWNNLIIKIQIILLIVFVNLLLFPLNTIEISPEMYNLYESNLFKKNLPYYTTGSYSQTIQKQKVELIPIKSSPEHGK</sequence>
<keyword evidence="2" id="KW-1185">Reference proteome</keyword>
<dbReference type="Proteomes" id="UP000277204">
    <property type="component" value="Unassembled WGS sequence"/>
</dbReference>
<gene>
    <name evidence="1" type="ORF">SMRZ_LOCUS6085</name>
</gene>
<name>A0A183LQL0_9TREM</name>
<proteinExistence type="predicted"/>
<dbReference type="EMBL" id="UZAI01002211">
    <property type="protein sequence ID" value="VDO69353.1"/>
    <property type="molecule type" value="Genomic_DNA"/>
</dbReference>
<organism evidence="1 2">
    <name type="scientific">Schistosoma margrebowiei</name>
    <dbReference type="NCBI Taxonomy" id="48269"/>
    <lineage>
        <taxon>Eukaryota</taxon>
        <taxon>Metazoa</taxon>
        <taxon>Spiralia</taxon>
        <taxon>Lophotrochozoa</taxon>
        <taxon>Platyhelminthes</taxon>
        <taxon>Trematoda</taxon>
        <taxon>Digenea</taxon>
        <taxon>Strigeidida</taxon>
        <taxon>Schistosomatoidea</taxon>
        <taxon>Schistosomatidae</taxon>
        <taxon>Schistosoma</taxon>
    </lineage>
</organism>